<evidence type="ECO:0000256" key="1">
    <source>
        <dbReference type="SAM" id="MobiDB-lite"/>
    </source>
</evidence>
<feature type="compositionally biased region" description="Polar residues" evidence="1">
    <location>
        <begin position="1"/>
        <end position="14"/>
    </location>
</feature>
<keyword evidence="2" id="KW-0812">Transmembrane</keyword>
<dbReference type="AlphaFoldDB" id="A0ABD3NUG0"/>
<feature type="compositionally biased region" description="Low complexity" evidence="1">
    <location>
        <begin position="411"/>
        <end position="440"/>
    </location>
</feature>
<proteinExistence type="predicted"/>
<dbReference type="Proteomes" id="UP001530315">
    <property type="component" value="Unassembled WGS sequence"/>
</dbReference>
<reference evidence="3 4" key="1">
    <citation type="submission" date="2024-10" db="EMBL/GenBank/DDBJ databases">
        <title>Updated reference genomes for cyclostephanoid diatoms.</title>
        <authorList>
            <person name="Roberts W.R."/>
            <person name="Alverson A.J."/>
        </authorList>
    </citation>
    <scope>NUCLEOTIDE SEQUENCE [LARGE SCALE GENOMIC DNA]</scope>
    <source>
        <strain evidence="3 4">AJA276-08</strain>
    </source>
</reference>
<feature type="transmembrane region" description="Helical" evidence="2">
    <location>
        <begin position="312"/>
        <end position="336"/>
    </location>
</feature>
<keyword evidence="2" id="KW-1133">Transmembrane helix</keyword>
<evidence type="ECO:0000313" key="4">
    <source>
        <dbReference type="Proteomes" id="UP001530315"/>
    </source>
</evidence>
<keyword evidence="4" id="KW-1185">Reference proteome</keyword>
<organism evidence="3 4">
    <name type="scientific">Stephanodiscus triporus</name>
    <dbReference type="NCBI Taxonomy" id="2934178"/>
    <lineage>
        <taxon>Eukaryota</taxon>
        <taxon>Sar</taxon>
        <taxon>Stramenopiles</taxon>
        <taxon>Ochrophyta</taxon>
        <taxon>Bacillariophyta</taxon>
        <taxon>Coscinodiscophyceae</taxon>
        <taxon>Thalassiosirophycidae</taxon>
        <taxon>Stephanodiscales</taxon>
        <taxon>Stephanodiscaceae</taxon>
        <taxon>Stephanodiscus</taxon>
    </lineage>
</organism>
<feature type="compositionally biased region" description="Acidic residues" evidence="1">
    <location>
        <begin position="145"/>
        <end position="158"/>
    </location>
</feature>
<dbReference type="EMBL" id="JALLAZ020001158">
    <property type="protein sequence ID" value="KAL3779529.1"/>
    <property type="molecule type" value="Genomic_DNA"/>
</dbReference>
<keyword evidence="2" id="KW-0472">Membrane</keyword>
<feature type="region of interest" description="Disordered" evidence="1">
    <location>
        <begin position="389"/>
        <end position="440"/>
    </location>
</feature>
<comment type="caution">
    <text evidence="3">The sequence shown here is derived from an EMBL/GenBank/DDBJ whole genome shotgun (WGS) entry which is preliminary data.</text>
</comment>
<feature type="region of interest" description="Disordered" evidence="1">
    <location>
        <begin position="1"/>
        <end position="21"/>
    </location>
</feature>
<name>A0ABD3NUG0_9STRA</name>
<accession>A0ABD3NUG0</accession>
<feature type="region of interest" description="Disordered" evidence="1">
    <location>
        <begin position="139"/>
        <end position="167"/>
    </location>
</feature>
<evidence type="ECO:0000256" key="2">
    <source>
        <dbReference type="SAM" id="Phobius"/>
    </source>
</evidence>
<evidence type="ECO:0000313" key="3">
    <source>
        <dbReference type="EMBL" id="KAL3779529.1"/>
    </source>
</evidence>
<protein>
    <submittedName>
        <fullName evidence="3">Uncharacterized protein</fullName>
    </submittedName>
</protein>
<gene>
    <name evidence="3" type="ORF">ACHAW5_001003</name>
</gene>
<sequence>MSLVQHHQNATLPSPNDEVDTNRIVHKTSLSRSRSFTLDDAWSCLKDGNSSLGVNSMRSDSECKKGKSTIPCEDELSTTTNDAMPSAHGKSGVIFEILALVSVLYPNKPIDNVVDLLSNFEGREEKLRDTLRKMYERSTLHIGSNEEDEEEDDEDIGIEFDNGSKDSVSLLSHDTEEYDGDEDKTEKTVSYITDGSPLDSQLSNPSLHVLWNHPHHPSNINTVTGVPLDEGLPTEQPAPNMQLCSTCHDEGNTSHAQVGQDIERGSTTENSHVIPSDNVQHLGSTMVAEVSDEINETMDPTPPMPCWKHRRILIPCTAFLLLMAFGYGAILGVLYFDFSHGVFSIDNGTTPTSVPTTFSASNTAASVSATAPKPSSVTLAPSHADAATKSPAVSAKLRPTIPPSVTPLMESSSSTFKPSMKSTSSPSMSPSSQSSKQSPTVSLSASCYPVEVIILYDAFPFGTGYVLTEASSVATSFSFFPSDDSLAYQYHIQSHCFEQGSYKFTMYDKKGDGLCCTAGNGTYIVSSDGVILAQGSEFTFKDETLFELPA</sequence>